<accession>A0AAX2RAC9</accession>
<dbReference type="AlphaFoldDB" id="A0AAX2RAC9"/>
<sequence length="98" mass="10868">MEDIQGKPLEIGALYVCVFVEEEGDGTPTARYEDLVRFIGYDGTRTVFADADTWEPVSPDYDELQRQAVPVVDPVTQGWPDLYVTAPAGNDNLQNANM</sequence>
<name>A0AAX2RAC9_BURCE</name>
<dbReference type="RefSeq" id="WP_134257962.1">
    <property type="nucleotide sequence ID" value="NZ_SNSG01000079.1"/>
</dbReference>
<dbReference type="Proteomes" id="UP000298234">
    <property type="component" value="Unassembled WGS sequence"/>
</dbReference>
<reference evidence="1 2" key="1">
    <citation type="submission" date="2019-03" db="EMBL/GenBank/DDBJ databases">
        <title>Burkholderia cepacia outbreak.</title>
        <authorList>
            <person name="Farzana R."/>
            <person name="Walsh T.R."/>
        </authorList>
    </citation>
    <scope>NUCLEOTIDE SEQUENCE [LARGE SCALE GENOMIC DNA]</scope>
    <source>
        <strain evidence="2">d13</strain>
    </source>
</reference>
<evidence type="ECO:0000313" key="1">
    <source>
        <dbReference type="EMBL" id="TEU32586.1"/>
    </source>
</evidence>
<evidence type="ECO:0000313" key="2">
    <source>
        <dbReference type="Proteomes" id="UP000298234"/>
    </source>
</evidence>
<protein>
    <submittedName>
        <fullName evidence="1">Uncharacterized protein</fullName>
    </submittedName>
</protein>
<dbReference type="EMBL" id="SNSQ01000097">
    <property type="protein sequence ID" value="TEU32586.1"/>
    <property type="molecule type" value="Genomic_DNA"/>
</dbReference>
<comment type="caution">
    <text evidence="1">The sequence shown here is derived from an EMBL/GenBank/DDBJ whole genome shotgun (WGS) entry which is preliminary data.</text>
</comment>
<organism evidence="1 2">
    <name type="scientific">Burkholderia cepacia</name>
    <name type="common">Pseudomonas cepacia</name>
    <dbReference type="NCBI Taxonomy" id="292"/>
    <lineage>
        <taxon>Bacteria</taxon>
        <taxon>Pseudomonadati</taxon>
        <taxon>Pseudomonadota</taxon>
        <taxon>Betaproteobacteria</taxon>
        <taxon>Burkholderiales</taxon>
        <taxon>Burkholderiaceae</taxon>
        <taxon>Burkholderia</taxon>
        <taxon>Burkholderia cepacia complex</taxon>
    </lineage>
</organism>
<gene>
    <name evidence="1" type="ORF">E3D37_42635</name>
</gene>
<proteinExistence type="predicted"/>